<feature type="transmembrane region" description="Helical" evidence="2">
    <location>
        <begin position="156"/>
        <end position="177"/>
    </location>
</feature>
<evidence type="ECO:0000313" key="4">
    <source>
        <dbReference type="EMBL" id="GAT52351.1"/>
    </source>
</evidence>
<gene>
    <name evidence="4" type="ORF">MCHLO_09407</name>
</gene>
<dbReference type="PANTHER" id="PTHR40465:SF1">
    <property type="entry name" value="DUF6534 DOMAIN-CONTAINING PROTEIN"/>
    <property type="match status" value="1"/>
</dbReference>
<feature type="transmembrane region" description="Helical" evidence="2">
    <location>
        <begin position="126"/>
        <end position="144"/>
    </location>
</feature>
<dbReference type="PANTHER" id="PTHR40465">
    <property type="entry name" value="CHROMOSOME 1, WHOLE GENOME SHOTGUN SEQUENCE"/>
    <property type="match status" value="1"/>
</dbReference>
<feature type="transmembrane region" description="Helical" evidence="2">
    <location>
        <begin position="48"/>
        <end position="72"/>
    </location>
</feature>
<keyword evidence="2" id="KW-0812">Transmembrane</keyword>
<proteinExistence type="predicted"/>
<feature type="transmembrane region" description="Helical" evidence="2">
    <location>
        <begin position="197"/>
        <end position="219"/>
    </location>
</feature>
<organism evidence="4 5">
    <name type="scientific">Mycena chlorophos</name>
    <name type="common">Agaric fungus</name>
    <name type="synonym">Agaricus chlorophos</name>
    <dbReference type="NCBI Taxonomy" id="658473"/>
    <lineage>
        <taxon>Eukaryota</taxon>
        <taxon>Fungi</taxon>
        <taxon>Dikarya</taxon>
        <taxon>Basidiomycota</taxon>
        <taxon>Agaricomycotina</taxon>
        <taxon>Agaricomycetes</taxon>
        <taxon>Agaricomycetidae</taxon>
        <taxon>Agaricales</taxon>
        <taxon>Marasmiineae</taxon>
        <taxon>Mycenaceae</taxon>
        <taxon>Mycena</taxon>
    </lineage>
</organism>
<feature type="transmembrane region" description="Helical" evidence="2">
    <location>
        <begin position="239"/>
        <end position="259"/>
    </location>
</feature>
<evidence type="ECO:0000259" key="3">
    <source>
        <dbReference type="Pfam" id="PF20152"/>
    </source>
</evidence>
<evidence type="ECO:0000313" key="5">
    <source>
        <dbReference type="Proteomes" id="UP000815677"/>
    </source>
</evidence>
<keyword evidence="2" id="KW-1133">Transmembrane helix</keyword>
<protein>
    <recommendedName>
        <fullName evidence="3">DUF6534 domain-containing protein</fullName>
    </recommendedName>
</protein>
<feature type="transmembrane region" description="Helical" evidence="2">
    <location>
        <begin position="84"/>
        <end position="106"/>
    </location>
</feature>
<dbReference type="Pfam" id="PF20152">
    <property type="entry name" value="DUF6534"/>
    <property type="match status" value="1"/>
</dbReference>
<dbReference type="EMBL" id="DF847730">
    <property type="protein sequence ID" value="GAT52351.1"/>
    <property type="molecule type" value="Genomic_DNA"/>
</dbReference>
<feature type="domain" description="DUF6534" evidence="3">
    <location>
        <begin position="203"/>
        <end position="290"/>
    </location>
</feature>
<accession>A0ABQ0LMV4</accession>
<feature type="compositionally biased region" description="Basic and acidic residues" evidence="1">
    <location>
        <begin position="337"/>
        <end position="359"/>
    </location>
</feature>
<dbReference type="InterPro" id="IPR045339">
    <property type="entry name" value="DUF6534"/>
</dbReference>
<reference evidence="4" key="1">
    <citation type="submission" date="2014-09" db="EMBL/GenBank/DDBJ databases">
        <title>Genome sequence of the luminous mushroom Mycena chlorophos for searching fungal bioluminescence genes.</title>
        <authorList>
            <person name="Tanaka Y."/>
            <person name="Kasuga D."/>
            <person name="Oba Y."/>
            <person name="Hase S."/>
            <person name="Sato K."/>
            <person name="Oba Y."/>
            <person name="Sakakibara Y."/>
        </authorList>
    </citation>
    <scope>NUCLEOTIDE SEQUENCE</scope>
</reference>
<dbReference type="Proteomes" id="UP000815677">
    <property type="component" value="Unassembled WGS sequence"/>
</dbReference>
<sequence>MRPRVLLIFPTSIRMAVQSPPALGDAHKVHPRVKQTMSTAFDPNPTLGALLVGTLCGAILFGVTTVQAYIYSTRFPDDHWIIKSTVAFIWCAEAAHMAAVSNTLYTYTVLDYGNPESLLTRPPRSIVGYIFITVTIAVAVQVFFSYRIYVLSKSRIVPMITYLLSLIRLGLGYSLFAVGNSVTSLQEFSTQWQWLGVTMWTLSAVEDVTITLTLVFLLWQQRGRAAKTTTAFIDKIILWSLETGFLTAAFSLSTVLLFHTMPNNFIWIGCSVVEARVFSNSLFASLNSRSVLREMRDATGAVSINNSQFNMRPPYSRHTAGAGGAGNPMISIEVHTTHDRDSDLEISSESRLDMDKAIPYDDDDSRYLPSS</sequence>
<evidence type="ECO:0000256" key="1">
    <source>
        <dbReference type="SAM" id="MobiDB-lite"/>
    </source>
</evidence>
<feature type="region of interest" description="Disordered" evidence="1">
    <location>
        <begin position="337"/>
        <end position="371"/>
    </location>
</feature>
<name>A0ABQ0LMV4_MYCCL</name>
<evidence type="ECO:0000256" key="2">
    <source>
        <dbReference type="SAM" id="Phobius"/>
    </source>
</evidence>
<keyword evidence="2" id="KW-0472">Membrane</keyword>
<keyword evidence="5" id="KW-1185">Reference proteome</keyword>